<proteinExistence type="predicted"/>
<evidence type="ECO:0000313" key="3">
    <source>
        <dbReference type="EMBL" id="KAK2965599.1"/>
    </source>
</evidence>
<dbReference type="GO" id="GO:0006541">
    <property type="term" value="P:glutamine metabolic process"/>
    <property type="evidence" value="ECO:0007669"/>
    <property type="project" value="TreeGrafter"/>
</dbReference>
<reference evidence="3" key="1">
    <citation type="submission" date="2022-12" db="EMBL/GenBank/DDBJ databases">
        <title>Draft genome assemblies for two species of Escallonia (Escalloniales).</title>
        <authorList>
            <person name="Chanderbali A."/>
            <person name="Dervinis C."/>
            <person name="Anghel I."/>
            <person name="Soltis D."/>
            <person name="Soltis P."/>
            <person name="Zapata F."/>
        </authorList>
    </citation>
    <scope>NUCLEOTIDE SEQUENCE</scope>
    <source>
        <strain evidence="3">UCBG92.1500</strain>
        <tissue evidence="3">Leaf</tissue>
    </source>
</reference>
<dbReference type="InterPro" id="IPR045254">
    <property type="entry name" value="Nit1/2_C-N_Hydrolase"/>
</dbReference>
<dbReference type="Gene3D" id="3.60.110.10">
    <property type="entry name" value="Carbon-nitrogen hydrolase"/>
    <property type="match status" value="1"/>
</dbReference>
<evidence type="ECO:0000256" key="1">
    <source>
        <dbReference type="ARBA" id="ARBA00022801"/>
    </source>
</evidence>
<dbReference type="Proteomes" id="UP001187471">
    <property type="component" value="Unassembled WGS sequence"/>
</dbReference>
<dbReference type="AlphaFoldDB" id="A0AA88Q8L4"/>
<dbReference type="InterPro" id="IPR036526">
    <property type="entry name" value="C-N_Hydrolase_sf"/>
</dbReference>
<dbReference type="EMBL" id="JAVXUO010003207">
    <property type="protein sequence ID" value="KAK2965599.1"/>
    <property type="molecule type" value="Genomic_DNA"/>
</dbReference>
<dbReference type="GO" id="GO:0050152">
    <property type="term" value="F:omega-amidase activity"/>
    <property type="evidence" value="ECO:0007669"/>
    <property type="project" value="TreeGrafter"/>
</dbReference>
<sequence length="319" mass="35640">MASLTSSTSRHSSAMPKVAQFKIGLCQLSVTPEKTTNLSRARHSIEIAAKQGASLVVLPEMWNCPYSEDYFAKLAEDFDDEDGSPSYFMLSEVASCHGITIVGGSMPEMKDGRLYNTCCVFGPDGKLKAKHRKLHMFDVNMPGDILYKESDTFTAGDNPTIVETDMGRIGIGICHDIRFPELAMLYRTRGAHLICYPGAFNMSTGEMLWELEQRARQHVIHKFSGQQITRYFTLLLSSEKLYVASCSPSRDSAGSYTIWGHSTLVGPFGEVIATSGHEETIVIAEIDYSALQRRREGLPLENQRRGDVYQFVDIEEQRL</sequence>
<organism evidence="3 4">
    <name type="scientific">Escallonia rubra</name>
    <dbReference type="NCBI Taxonomy" id="112253"/>
    <lineage>
        <taxon>Eukaryota</taxon>
        <taxon>Viridiplantae</taxon>
        <taxon>Streptophyta</taxon>
        <taxon>Embryophyta</taxon>
        <taxon>Tracheophyta</taxon>
        <taxon>Spermatophyta</taxon>
        <taxon>Magnoliopsida</taxon>
        <taxon>eudicotyledons</taxon>
        <taxon>Gunneridae</taxon>
        <taxon>Pentapetalae</taxon>
        <taxon>asterids</taxon>
        <taxon>campanulids</taxon>
        <taxon>Escalloniales</taxon>
        <taxon>Escalloniaceae</taxon>
        <taxon>Escallonia</taxon>
    </lineage>
</organism>
<dbReference type="CDD" id="cd07572">
    <property type="entry name" value="nit"/>
    <property type="match status" value="1"/>
</dbReference>
<keyword evidence="4" id="KW-1185">Reference proteome</keyword>
<name>A0AA88Q8L4_9ASTE</name>
<dbReference type="PROSITE" id="PS50263">
    <property type="entry name" value="CN_HYDROLASE"/>
    <property type="match status" value="1"/>
</dbReference>
<evidence type="ECO:0000259" key="2">
    <source>
        <dbReference type="PROSITE" id="PS50263"/>
    </source>
</evidence>
<accession>A0AA88Q8L4</accession>
<dbReference type="Pfam" id="PF00795">
    <property type="entry name" value="CN_hydrolase"/>
    <property type="match status" value="1"/>
</dbReference>
<dbReference type="InterPro" id="IPR003010">
    <property type="entry name" value="C-N_Hydrolase"/>
</dbReference>
<feature type="domain" description="CN hydrolase" evidence="2">
    <location>
        <begin position="21"/>
        <end position="288"/>
    </location>
</feature>
<gene>
    <name evidence="3" type="ORF">RJ640_008440</name>
</gene>
<dbReference type="GO" id="GO:0005739">
    <property type="term" value="C:mitochondrion"/>
    <property type="evidence" value="ECO:0007669"/>
    <property type="project" value="TreeGrafter"/>
</dbReference>
<keyword evidence="1" id="KW-0378">Hydrolase</keyword>
<protein>
    <recommendedName>
        <fullName evidence="2">CN hydrolase domain-containing protein</fullName>
    </recommendedName>
</protein>
<dbReference type="PANTHER" id="PTHR23088">
    <property type="entry name" value="NITRILASE-RELATED"/>
    <property type="match status" value="1"/>
</dbReference>
<dbReference type="GO" id="GO:0006528">
    <property type="term" value="P:asparagine metabolic process"/>
    <property type="evidence" value="ECO:0007669"/>
    <property type="project" value="TreeGrafter"/>
</dbReference>
<dbReference type="SUPFAM" id="SSF56317">
    <property type="entry name" value="Carbon-nitrogen hydrolase"/>
    <property type="match status" value="1"/>
</dbReference>
<comment type="caution">
    <text evidence="3">The sequence shown here is derived from an EMBL/GenBank/DDBJ whole genome shotgun (WGS) entry which is preliminary data.</text>
</comment>
<evidence type="ECO:0000313" key="4">
    <source>
        <dbReference type="Proteomes" id="UP001187471"/>
    </source>
</evidence>
<dbReference type="GO" id="GO:0006107">
    <property type="term" value="P:oxaloacetate metabolic process"/>
    <property type="evidence" value="ECO:0007669"/>
    <property type="project" value="TreeGrafter"/>
</dbReference>
<dbReference type="PANTHER" id="PTHR23088:SF53">
    <property type="entry name" value="OS06G0206000 PROTEIN"/>
    <property type="match status" value="1"/>
</dbReference>